<dbReference type="Proteomes" id="UP001519289">
    <property type="component" value="Unassembled WGS sequence"/>
</dbReference>
<dbReference type="RefSeq" id="WP_209464965.1">
    <property type="nucleotide sequence ID" value="NZ_JAGGLG010000001.1"/>
</dbReference>
<protein>
    <recommendedName>
        <fullName evidence="3">Lipoprotein</fullName>
    </recommendedName>
</protein>
<name>A0ABS4JMQ3_9FIRM</name>
<sequence>MAIALALPVAGLTGCGSRTQRPAPPAGRVTNERALTVEEYPIVADSVDKPTHFGFFDRVGPEILAKRKAVRDSGSQPDVAAMNQDLARFGYALRVEGQPGAPAAEEARYGLYRGDELVLDGIRGDQMSPVFLSASGTDWFFRAYTDHAGGVVIRAGKVLEWDEQQHMWTRPVYLGDDLAWVTANDDWRSYRLEREGKTVFEGRMPQPLVDLPFKGLVAWDAHWAVEVDGDVVVDGQSVREANGYGEVFTLNLIKGRPFYLYEEDGTIRIWYDGQTAEQTYDEVVHYRCCEPAAFNPRANDSMVWFWARRGDMWYYVEAGVYD</sequence>
<proteinExistence type="predicted"/>
<comment type="caution">
    <text evidence="1">The sequence shown here is derived from an EMBL/GenBank/DDBJ whole genome shotgun (WGS) entry which is preliminary data.</text>
</comment>
<organism evidence="1 2">
    <name type="scientific">Symbiobacterium terraclitae</name>
    <dbReference type="NCBI Taxonomy" id="557451"/>
    <lineage>
        <taxon>Bacteria</taxon>
        <taxon>Bacillati</taxon>
        <taxon>Bacillota</taxon>
        <taxon>Clostridia</taxon>
        <taxon>Eubacteriales</taxon>
        <taxon>Symbiobacteriaceae</taxon>
        <taxon>Symbiobacterium</taxon>
    </lineage>
</organism>
<dbReference type="EMBL" id="JAGGLG010000001">
    <property type="protein sequence ID" value="MBP2016822.1"/>
    <property type="molecule type" value="Genomic_DNA"/>
</dbReference>
<accession>A0ABS4JMQ3</accession>
<keyword evidence="2" id="KW-1185">Reference proteome</keyword>
<evidence type="ECO:0000313" key="2">
    <source>
        <dbReference type="Proteomes" id="UP001519289"/>
    </source>
</evidence>
<gene>
    <name evidence="1" type="ORF">J2Z79_000195</name>
</gene>
<evidence type="ECO:0008006" key="3">
    <source>
        <dbReference type="Google" id="ProtNLM"/>
    </source>
</evidence>
<evidence type="ECO:0000313" key="1">
    <source>
        <dbReference type="EMBL" id="MBP2016822.1"/>
    </source>
</evidence>
<reference evidence="1 2" key="1">
    <citation type="submission" date="2021-03" db="EMBL/GenBank/DDBJ databases">
        <title>Genomic Encyclopedia of Type Strains, Phase IV (KMG-IV): sequencing the most valuable type-strain genomes for metagenomic binning, comparative biology and taxonomic classification.</title>
        <authorList>
            <person name="Goeker M."/>
        </authorList>
    </citation>
    <scope>NUCLEOTIDE SEQUENCE [LARGE SCALE GENOMIC DNA]</scope>
    <source>
        <strain evidence="1 2">DSM 27138</strain>
    </source>
</reference>